<dbReference type="PRINTS" id="PR00380">
    <property type="entry name" value="KINESINHEAVY"/>
</dbReference>
<keyword evidence="18" id="KW-1185">Reference proteome</keyword>
<feature type="coiled-coil region" evidence="14">
    <location>
        <begin position="553"/>
        <end position="594"/>
    </location>
</feature>
<evidence type="ECO:0000256" key="12">
    <source>
        <dbReference type="PROSITE-ProRule" id="PRU00283"/>
    </source>
</evidence>
<evidence type="ECO:0000256" key="1">
    <source>
        <dbReference type="ARBA" id="ARBA00004245"/>
    </source>
</evidence>
<keyword evidence="9 14" id="KW-0175">Coiled coil</keyword>
<keyword evidence="6" id="KW-0677">Repeat</keyword>
<evidence type="ECO:0000256" key="9">
    <source>
        <dbReference type="ARBA" id="ARBA00023054"/>
    </source>
</evidence>
<comment type="subcellular location">
    <subcellularLocation>
        <location evidence="1">Cytoplasm</location>
        <location evidence="1">Cytoskeleton</location>
    </subcellularLocation>
</comment>
<feature type="binding site" evidence="12">
    <location>
        <begin position="92"/>
        <end position="99"/>
    </location>
    <ligand>
        <name>ATP</name>
        <dbReference type="ChEBI" id="CHEBI:30616"/>
    </ligand>
</feature>
<evidence type="ECO:0000256" key="11">
    <source>
        <dbReference type="ARBA" id="ARBA00023212"/>
    </source>
</evidence>
<keyword evidence="8 12" id="KW-0067">ATP-binding</keyword>
<dbReference type="InterPro" id="IPR001752">
    <property type="entry name" value="Kinesin_motor_dom"/>
</dbReference>
<evidence type="ECO:0000256" key="5">
    <source>
        <dbReference type="ARBA" id="ARBA00022701"/>
    </source>
</evidence>
<dbReference type="GO" id="GO:0007052">
    <property type="term" value="P:mitotic spindle organization"/>
    <property type="evidence" value="ECO:0007669"/>
    <property type="project" value="TreeGrafter"/>
</dbReference>
<feature type="compositionally biased region" description="Basic and acidic residues" evidence="15">
    <location>
        <begin position="761"/>
        <end position="775"/>
    </location>
</feature>
<dbReference type="PROSITE" id="PS00411">
    <property type="entry name" value="KINESIN_MOTOR_1"/>
    <property type="match status" value="1"/>
</dbReference>
<organism evidence="17 18">
    <name type="scientific">Ceratopteris richardii</name>
    <name type="common">Triangle waterfern</name>
    <dbReference type="NCBI Taxonomy" id="49495"/>
    <lineage>
        <taxon>Eukaryota</taxon>
        <taxon>Viridiplantae</taxon>
        <taxon>Streptophyta</taxon>
        <taxon>Embryophyta</taxon>
        <taxon>Tracheophyta</taxon>
        <taxon>Polypodiopsida</taxon>
        <taxon>Polypodiidae</taxon>
        <taxon>Polypodiales</taxon>
        <taxon>Pteridineae</taxon>
        <taxon>Pteridaceae</taxon>
        <taxon>Parkerioideae</taxon>
        <taxon>Ceratopteris</taxon>
    </lineage>
</organism>
<dbReference type="OrthoDB" id="1916078at2759"/>
<dbReference type="GO" id="GO:0005524">
    <property type="term" value="F:ATP binding"/>
    <property type="evidence" value="ECO:0007669"/>
    <property type="project" value="UniProtKB-UniRule"/>
</dbReference>
<gene>
    <name evidence="17" type="ORF">KP509_17G051700</name>
</gene>
<evidence type="ECO:0000256" key="13">
    <source>
        <dbReference type="RuleBase" id="RU000394"/>
    </source>
</evidence>
<feature type="region of interest" description="Disordered" evidence="15">
    <location>
        <begin position="693"/>
        <end position="712"/>
    </location>
</feature>
<keyword evidence="2" id="KW-0963">Cytoplasm</keyword>
<evidence type="ECO:0000313" key="18">
    <source>
        <dbReference type="Proteomes" id="UP000825935"/>
    </source>
</evidence>
<keyword evidence="11" id="KW-0206">Cytoskeleton</keyword>
<dbReference type="GO" id="GO:0007018">
    <property type="term" value="P:microtubule-based movement"/>
    <property type="evidence" value="ECO:0007669"/>
    <property type="project" value="InterPro"/>
</dbReference>
<dbReference type="GO" id="GO:0005875">
    <property type="term" value="C:microtubule associated complex"/>
    <property type="evidence" value="ECO:0007669"/>
    <property type="project" value="TreeGrafter"/>
</dbReference>
<evidence type="ECO:0000256" key="14">
    <source>
        <dbReference type="SAM" id="Coils"/>
    </source>
</evidence>
<evidence type="ECO:0000256" key="3">
    <source>
        <dbReference type="ARBA" id="ARBA00022528"/>
    </source>
</evidence>
<evidence type="ECO:0000256" key="8">
    <source>
        <dbReference type="ARBA" id="ARBA00022840"/>
    </source>
</evidence>
<accession>A0A8T2SY97</accession>
<dbReference type="GO" id="GO:0051231">
    <property type="term" value="P:spindle elongation"/>
    <property type="evidence" value="ECO:0007669"/>
    <property type="project" value="TreeGrafter"/>
</dbReference>
<comment type="similarity">
    <text evidence="12 13">Belongs to the TRAFAC class myosin-kinesin ATPase superfamily. Kinesin family.</text>
</comment>
<dbReference type="GO" id="GO:0008017">
    <property type="term" value="F:microtubule binding"/>
    <property type="evidence" value="ECO:0007669"/>
    <property type="project" value="InterPro"/>
</dbReference>
<dbReference type="Pfam" id="PF00225">
    <property type="entry name" value="Kinesin"/>
    <property type="match status" value="1"/>
</dbReference>
<evidence type="ECO:0000313" key="17">
    <source>
        <dbReference type="EMBL" id="KAH7373365.1"/>
    </source>
</evidence>
<evidence type="ECO:0000256" key="6">
    <source>
        <dbReference type="ARBA" id="ARBA00022737"/>
    </source>
</evidence>
<dbReference type="OMA" id="HTINREM"/>
<feature type="region of interest" description="Disordered" evidence="15">
    <location>
        <begin position="751"/>
        <end position="784"/>
    </location>
</feature>
<dbReference type="EMBL" id="CM035422">
    <property type="protein sequence ID" value="KAH7373365.1"/>
    <property type="molecule type" value="Genomic_DNA"/>
</dbReference>
<dbReference type="SUPFAM" id="SSF52540">
    <property type="entry name" value="P-loop containing nucleoside triphosphate hydrolases"/>
    <property type="match status" value="1"/>
</dbReference>
<comment type="caution">
    <text evidence="17">The sequence shown here is derived from an EMBL/GenBank/DDBJ whole genome shotgun (WGS) entry which is preliminary data.</text>
</comment>
<dbReference type="Proteomes" id="UP000825935">
    <property type="component" value="Chromosome 17"/>
</dbReference>
<dbReference type="InterPro" id="IPR019821">
    <property type="entry name" value="Kinesin_motor_CS"/>
</dbReference>
<dbReference type="PANTHER" id="PTHR47969">
    <property type="entry name" value="CHROMOSOME-ASSOCIATED KINESIN KIF4A-RELATED"/>
    <property type="match status" value="1"/>
</dbReference>
<dbReference type="SMART" id="SM00129">
    <property type="entry name" value="KISc"/>
    <property type="match status" value="1"/>
</dbReference>
<dbReference type="CDD" id="cd01372">
    <property type="entry name" value="KISc_KIF4"/>
    <property type="match status" value="1"/>
</dbReference>
<evidence type="ECO:0000256" key="15">
    <source>
        <dbReference type="SAM" id="MobiDB-lite"/>
    </source>
</evidence>
<keyword evidence="10 12" id="KW-0505">Motor protein</keyword>
<proteinExistence type="inferred from homology"/>
<evidence type="ECO:0000256" key="10">
    <source>
        <dbReference type="ARBA" id="ARBA00023175"/>
    </source>
</evidence>
<name>A0A8T2SY97_CERRI</name>
<feature type="coiled-coil region" evidence="14">
    <location>
        <begin position="899"/>
        <end position="933"/>
    </location>
</feature>
<dbReference type="AlphaFoldDB" id="A0A8T2SY97"/>
<dbReference type="InterPro" id="IPR036961">
    <property type="entry name" value="Kinesin_motor_dom_sf"/>
</dbReference>
<dbReference type="Gene3D" id="3.40.850.10">
    <property type="entry name" value="Kinesin motor domain"/>
    <property type="match status" value="1"/>
</dbReference>
<evidence type="ECO:0000256" key="7">
    <source>
        <dbReference type="ARBA" id="ARBA00022741"/>
    </source>
</evidence>
<dbReference type="InterPro" id="IPR027417">
    <property type="entry name" value="P-loop_NTPase"/>
</dbReference>
<protein>
    <recommendedName>
        <fullName evidence="13">Kinesin-like protein</fullName>
    </recommendedName>
</protein>
<evidence type="ECO:0000259" key="16">
    <source>
        <dbReference type="PROSITE" id="PS50067"/>
    </source>
</evidence>
<evidence type="ECO:0000256" key="2">
    <source>
        <dbReference type="ARBA" id="ARBA00022490"/>
    </source>
</evidence>
<keyword evidence="5 13" id="KW-0493">Microtubule</keyword>
<dbReference type="FunFam" id="3.40.850.10:FF:000011">
    <property type="entry name" value="Kinesin family member 21A"/>
    <property type="match status" value="1"/>
</dbReference>
<sequence>MTISPIPVLDDAAVRVAVRARPLLEKEIQENCQECVTYSSDRSEVTVGKERRFTFDHVFGPHVGQEEVYMACVKPLVESCIAGYNATVLAYGQTGSGKTHTMGSANSNLLQEHELGILPRVIHHLYKSIEEHKKAEFLVKCSFVEIHNEEIKDLLHPETPSKSIFIREDANGDIVLAGVREEVVTSFEDMMKLLELGSTNRTTGSTLMNQHSSRSHAIFTIIVEQRSIEENTDIDVITAKFHLVDLAGSERAKRTGAVGLRFKESITINSGLLALGNVISALGDERKRGQHVPYRQSKLTRLLQDSLGGNSRTCMIACISLADINQEETLNTLKYANRARNIHNKPIINRDSRVLQMNQLRMQLKSLQEELVNMRLREKEEACALDCYRLKGNPLSTDLVKVGENNCNSSLQDRHHLSQDMQDSQVISKMKEQLGTLERDNLIYQEKLGEISTEMNLLLRMIPSWESAKEIAETPILFLVAMAKRVLAGNKEGEIDVRMGNIETDTTLKTTRQKSGSIYSSSLVNGIQLLNEADKENSFAGTSLTSVNTAKIIRHYLKTIQGLEKKLAIKEQELTEKEQTLKEVTEDLARDERIFSDKMKEIKALKLLTRELTVEKDCLLQKVQMDATIISDLSHNALAKENELSKLRASVDSLQLQPQEKGIVLEKERISDCNKKFFHQMCGLVLPFKEHQGSNYKEKDDELDESQKPPNEVFLPKETRQLRQRTDTKPSTNIEKRFQDLAYNILKGEYPSQKSCNNEHGPSERGSSFRDKAETEVPGENLSIFDDGNEQIFCNDDMKSGWEMVTRGSHEVSHATNLEKLDSFSKPNERSETRYLHPAFGIENSSVAEMDKERNSSRIMETFDPLNPRDMYIEKKLREMAMIWHAEKQAMEEMVQAERETWEARAMHAMRKQEQLERDHHALKEELENTKSLMQKAGLGIRLSAHSVRELTSGGLDLSTSIVC</sequence>
<dbReference type="PROSITE" id="PS50067">
    <property type="entry name" value="KINESIN_MOTOR_2"/>
    <property type="match status" value="1"/>
</dbReference>
<dbReference type="GO" id="GO:0003777">
    <property type="term" value="F:microtubule motor activity"/>
    <property type="evidence" value="ECO:0007669"/>
    <property type="project" value="InterPro"/>
</dbReference>
<dbReference type="InterPro" id="IPR027640">
    <property type="entry name" value="Kinesin-like_fam"/>
</dbReference>
<keyword evidence="7 12" id="KW-0547">Nucleotide-binding</keyword>
<feature type="coiled-coil region" evidence="14">
    <location>
        <begin position="350"/>
        <end position="377"/>
    </location>
</feature>
<dbReference type="PANTHER" id="PTHR47969:SF29">
    <property type="entry name" value="KINESIN-LIKE PROTEIN"/>
    <property type="match status" value="1"/>
</dbReference>
<reference evidence="17" key="1">
    <citation type="submission" date="2021-08" db="EMBL/GenBank/DDBJ databases">
        <title>WGS assembly of Ceratopteris richardii.</title>
        <authorList>
            <person name="Marchant D.B."/>
            <person name="Chen G."/>
            <person name="Jenkins J."/>
            <person name="Shu S."/>
            <person name="Leebens-Mack J."/>
            <person name="Grimwood J."/>
            <person name="Schmutz J."/>
            <person name="Soltis P."/>
            <person name="Soltis D."/>
            <person name="Chen Z.-H."/>
        </authorList>
    </citation>
    <scope>NUCLEOTIDE SEQUENCE</scope>
    <source>
        <strain evidence="17">Whitten #5841</strain>
        <tissue evidence="17">Leaf</tissue>
    </source>
</reference>
<keyword evidence="4" id="KW-0853">WD repeat</keyword>
<dbReference type="GO" id="GO:0005874">
    <property type="term" value="C:microtubule"/>
    <property type="evidence" value="ECO:0007669"/>
    <property type="project" value="UniProtKB-KW"/>
</dbReference>
<keyword evidence="3" id="KW-0150">Chloroplast</keyword>
<keyword evidence="3" id="KW-0934">Plastid</keyword>
<evidence type="ECO:0000256" key="4">
    <source>
        <dbReference type="ARBA" id="ARBA00022574"/>
    </source>
</evidence>
<feature type="domain" description="Kinesin motor" evidence="16">
    <location>
        <begin position="13"/>
        <end position="342"/>
    </location>
</feature>